<dbReference type="InterPro" id="IPR050309">
    <property type="entry name" value="Type-B_Carboxylest/Lipase"/>
</dbReference>
<accession>A0A8J3A0X4</accession>
<dbReference type="SUPFAM" id="SSF53474">
    <property type="entry name" value="alpha/beta-Hydrolases"/>
    <property type="match status" value="1"/>
</dbReference>
<dbReference type="Proteomes" id="UP000621856">
    <property type="component" value="Unassembled WGS sequence"/>
</dbReference>
<dbReference type="AlphaFoldDB" id="A0A8J3A0X4"/>
<reference evidence="5" key="2">
    <citation type="submission" date="2020-09" db="EMBL/GenBank/DDBJ databases">
        <authorList>
            <person name="Sun Q."/>
            <person name="Zhou Y."/>
        </authorList>
    </citation>
    <scope>NUCLEOTIDE SEQUENCE</scope>
    <source>
        <strain evidence="5">CGMCC 1.14984</strain>
    </source>
</reference>
<dbReference type="EMBL" id="BMGZ01000001">
    <property type="protein sequence ID" value="GGH94642.1"/>
    <property type="molecule type" value="Genomic_DNA"/>
</dbReference>
<name>A0A8J3A0X4_9PROT</name>
<dbReference type="InterPro" id="IPR002018">
    <property type="entry name" value="CarbesteraseB"/>
</dbReference>
<comment type="caution">
    <text evidence="5">The sequence shown here is derived from an EMBL/GenBank/DDBJ whole genome shotgun (WGS) entry which is preliminary data.</text>
</comment>
<dbReference type="Pfam" id="PF00135">
    <property type="entry name" value="COesterase"/>
    <property type="match status" value="1"/>
</dbReference>
<dbReference type="InterPro" id="IPR029058">
    <property type="entry name" value="AB_hydrolase_fold"/>
</dbReference>
<evidence type="ECO:0000313" key="6">
    <source>
        <dbReference type="Proteomes" id="UP000621856"/>
    </source>
</evidence>
<comment type="similarity">
    <text evidence="1 3">Belongs to the type-B carboxylesterase/lipase family.</text>
</comment>
<proteinExistence type="inferred from homology"/>
<feature type="domain" description="Carboxylesterase type B" evidence="4">
    <location>
        <begin position="1"/>
        <end position="97"/>
    </location>
</feature>
<dbReference type="GO" id="GO:0016787">
    <property type="term" value="F:hydrolase activity"/>
    <property type="evidence" value="ECO:0007669"/>
    <property type="project" value="UniProtKB-KW"/>
</dbReference>
<evidence type="ECO:0000313" key="5">
    <source>
        <dbReference type="EMBL" id="GGH94642.1"/>
    </source>
</evidence>
<reference evidence="5" key="1">
    <citation type="journal article" date="2014" name="Int. J. Syst. Evol. Microbiol.">
        <title>Complete genome sequence of Corynebacterium casei LMG S-19264T (=DSM 44701T), isolated from a smear-ripened cheese.</title>
        <authorList>
            <consortium name="US DOE Joint Genome Institute (JGI-PGF)"/>
            <person name="Walter F."/>
            <person name="Albersmeier A."/>
            <person name="Kalinowski J."/>
            <person name="Ruckert C."/>
        </authorList>
    </citation>
    <scope>NUCLEOTIDE SEQUENCE</scope>
    <source>
        <strain evidence="5">CGMCC 1.14984</strain>
    </source>
</reference>
<evidence type="ECO:0000256" key="2">
    <source>
        <dbReference type="ARBA" id="ARBA00022801"/>
    </source>
</evidence>
<organism evidence="5 6">
    <name type="scientific">Aquisalinus luteolus</name>
    <dbReference type="NCBI Taxonomy" id="1566827"/>
    <lineage>
        <taxon>Bacteria</taxon>
        <taxon>Pseudomonadati</taxon>
        <taxon>Pseudomonadota</taxon>
        <taxon>Alphaproteobacteria</taxon>
        <taxon>Parvularculales</taxon>
        <taxon>Parvularculaceae</taxon>
        <taxon>Aquisalinus</taxon>
    </lineage>
</organism>
<sequence>MVWIHGGAFVFGSGAQASFSGEQFAQRDVILVTFNYRLGRLGFFAFPALSEENQDRPTGNFAYMDQIAALEWVQQNIAAFGGNPDNVTIFGESAGGGYRYTHC</sequence>
<evidence type="ECO:0000259" key="4">
    <source>
        <dbReference type="Pfam" id="PF00135"/>
    </source>
</evidence>
<protein>
    <recommendedName>
        <fullName evidence="3">Carboxylic ester hydrolase</fullName>
        <ecNumber evidence="3">3.1.1.-</ecNumber>
    </recommendedName>
</protein>
<evidence type="ECO:0000256" key="1">
    <source>
        <dbReference type="ARBA" id="ARBA00005964"/>
    </source>
</evidence>
<dbReference type="PROSITE" id="PS00122">
    <property type="entry name" value="CARBOXYLESTERASE_B_1"/>
    <property type="match status" value="1"/>
</dbReference>
<dbReference type="EC" id="3.1.1.-" evidence="3"/>
<dbReference type="Gene3D" id="3.40.50.1820">
    <property type="entry name" value="alpha/beta hydrolase"/>
    <property type="match status" value="1"/>
</dbReference>
<keyword evidence="2 3" id="KW-0378">Hydrolase</keyword>
<dbReference type="InterPro" id="IPR019826">
    <property type="entry name" value="Carboxylesterase_B_AS"/>
</dbReference>
<evidence type="ECO:0000256" key="3">
    <source>
        <dbReference type="RuleBase" id="RU361235"/>
    </source>
</evidence>
<gene>
    <name evidence="5" type="ORF">GCM10011355_09310</name>
</gene>
<dbReference type="PANTHER" id="PTHR11559">
    <property type="entry name" value="CARBOXYLESTERASE"/>
    <property type="match status" value="1"/>
</dbReference>